<dbReference type="GO" id="GO:0043066">
    <property type="term" value="P:negative regulation of apoptotic process"/>
    <property type="evidence" value="ECO:0007669"/>
    <property type="project" value="TreeGrafter"/>
</dbReference>
<dbReference type="InterPro" id="IPR001179">
    <property type="entry name" value="PPIase_FKBP_dom"/>
</dbReference>
<keyword evidence="3 5" id="KW-0413">Isomerase</keyword>
<dbReference type="PANTHER" id="PTHR46512">
    <property type="entry name" value="PEPTIDYLPROLYL ISOMERASE"/>
    <property type="match status" value="1"/>
</dbReference>
<gene>
    <name evidence="5" type="ORF">LSAA_5388</name>
</gene>
<dbReference type="PANTHER" id="PTHR46512:SF5">
    <property type="entry name" value="TETRATRICOPEPTIDE REPEAT DOMAIN 9"/>
    <property type="match status" value="1"/>
</dbReference>
<protein>
    <recommendedName>
        <fullName evidence="3">peptidylprolyl isomerase</fullName>
        <ecNumber evidence="3">5.2.1.8</ecNumber>
    </recommendedName>
</protein>
<evidence type="ECO:0000313" key="5">
    <source>
        <dbReference type="EMBL" id="CAF2839137.1"/>
    </source>
</evidence>
<proteinExistence type="predicted"/>
<dbReference type="EMBL" id="HG994593">
    <property type="protein sequence ID" value="CAF2839137.1"/>
    <property type="molecule type" value="Genomic_DNA"/>
</dbReference>
<evidence type="ECO:0000256" key="4">
    <source>
        <dbReference type="SAM" id="MobiDB-lite"/>
    </source>
</evidence>
<organism evidence="5 6">
    <name type="scientific">Lepeophtheirus salmonis</name>
    <name type="common">Salmon louse</name>
    <name type="synonym">Caligus salmonis</name>
    <dbReference type="NCBI Taxonomy" id="72036"/>
    <lineage>
        <taxon>Eukaryota</taxon>
        <taxon>Metazoa</taxon>
        <taxon>Ecdysozoa</taxon>
        <taxon>Arthropoda</taxon>
        <taxon>Crustacea</taxon>
        <taxon>Multicrustacea</taxon>
        <taxon>Hexanauplia</taxon>
        <taxon>Copepoda</taxon>
        <taxon>Siphonostomatoida</taxon>
        <taxon>Caligidae</taxon>
        <taxon>Lepeophtheirus</taxon>
    </lineage>
</organism>
<sequence length="393" mass="44084">MSSASSPISSQPLTSGIENLNLECGGSTTETKPKKQTHSKNLGAIPKSYSCSAVSSTPPTTPRTKKKRRSNAIKNKPIGISKVASYSTPELIRKPHVLPQTDYSMSCLLPPEPIPDLGRFNSLLNSPLPRRDKRRSCSENKENSTSAFSSFGEINFEDENTDEDADDLNIAAMPVESGSRPKLIWKSLTKSGSIKKCILVDGIVDGGRPKVGDIVLVKCQGKLKDGRVIDDYPNLVFHVGDYEVVEGLDLAVQSMFKNELSIISVKPDMAYGNYGRKHDVPAGARMTYLFGLLHFEKEKDIKCLTWAQRRKSGQSRMRLANWWYQRKEYPIAVKCYKKALQFYNDIPTNQECSNPEEYKELLQLMEERLRVMRQVANIFKRIANLIQSGQINS</sequence>
<evidence type="ECO:0000256" key="1">
    <source>
        <dbReference type="ARBA" id="ARBA00022737"/>
    </source>
</evidence>
<accession>A0A7R8CJI9</accession>
<feature type="region of interest" description="Disordered" evidence="4">
    <location>
        <begin position="1"/>
        <end position="76"/>
    </location>
</feature>
<name>A0A7R8CJI9_LEPSM</name>
<keyword evidence="6" id="KW-1185">Reference proteome</keyword>
<keyword evidence="1" id="KW-0677">Repeat</keyword>
<dbReference type="OrthoDB" id="8116123at2759"/>
<evidence type="ECO:0000256" key="3">
    <source>
        <dbReference type="PROSITE-ProRule" id="PRU00277"/>
    </source>
</evidence>
<comment type="catalytic activity">
    <reaction evidence="3">
        <text>[protein]-peptidylproline (omega=180) = [protein]-peptidylproline (omega=0)</text>
        <dbReference type="Rhea" id="RHEA:16237"/>
        <dbReference type="Rhea" id="RHEA-COMP:10747"/>
        <dbReference type="Rhea" id="RHEA-COMP:10748"/>
        <dbReference type="ChEBI" id="CHEBI:83833"/>
        <dbReference type="ChEBI" id="CHEBI:83834"/>
        <dbReference type="EC" id="5.2.1.8"/>
    </reaction>
</comment>
<dbReference type="Pfam" id="PF00254">
    <property type="entry name" value="FKBP_C"/>
    <property type="match status" value="1"/>
</dbReference>
<dbReference type="PROSITE" id="PS50059">
    <property type="entry name" value="FKBP_PPIASE"/>
    <property type="match status" value="1"/>
</dbReference>
<dbReference type="AlphaFoldDB" id="A0A7R8CJI9"/>
<keyword evidence="2" id="KW-0802">TPR repeat</keyword>
<dbReference type="GO" id="GO:0003755">
    <property type="term" value="F:peptidyl-prolyl cis-trans isomerase activity"/>
    <property type="evidence" value="ECO:0007669"/>
    <property type="project" value="UniProtKB-KW"/>
</dbReference>
<dbReference type="InterPro" id="IPR050754">
    <property type="entry name" value="FKBP4/5/8-like"/>
</dbReference>
<reference evidence="5" key="1">
    <citation type="submission" date="2021-02" db="EMBL/GenBank/DDBJ databases">
        <authorList>
            <person name="Bekaert M."/>
        </authorList>
    </citation>
    <scope>NUCLEOTIDE SEQUENCE</scope>
    <source>
        <strain evidence="5">IoA-00</strain>
    </source>
</reference>
<dbReference type="GO" id="GO:0005740">
    <property type="term" value="C:mitochondrial envelope"/>
    <property type="evidence" value="ECO:0007669"/>
    <property type="project" value="TreeGrafter"/>
</dbReference>
<dbReference type="SUPFAM" id="SSF54534">
    <property type="entry name" value="FKBP-like"/>
    <property type="match status" value="1"/>
</dbReference>
<evidence type="ECO:0000256" key="2">
    <source>
        <dbReference type="ARBA" id="ARBA00022803"/>
    </source>
</evidence>
<feature type="region of interest" description="Disordered" evidence="4">
    <location>
        <begin position="128"/>
        <end position="153"/>
    </location>
</feature>
<dbReference type="GO" id="GO:0012505">
    <property type="term" value="C:endomembrane system"/>
    <property type="evidence" value="ECO:0007669"/>
    <property type="project" value="TreeGrafter"/>
</dbReference>
<evidence type="ECO:0000313" key="6">
    <source>
        <dbReference type="Proteomes" id="UP000675881"/>
    </source>
</evidence>
<dbReference type="GO" id="GO:0044183">
    <property type="term" value="F:protein folding chaperone"/>
    <property type="evidence" value="ECO:0007669"/>
    <property type="project" value="TreeGrafter"/>
</dbReference>
<dbReference type="Gene3D" id="3.10.50.40">
    <property type="match status" value="1"/>
</dbReference>
<dbReference type="EC" id="5.2.1.8" evidence="3"/>
<feature type="compositionally biased region" description="Low complexity" evidence="4">
    <location>
        <begin position="1"/>
        <end position="15"/>
    </location>
</feature>
<dbReference type="GO" id="GO:0016020">
    <property type="term" value="C:membrane"/>
    <property type="evidence" value="ECO:0007669"/>
    <property type="project" value="TreeGrafter"/>
</dbReference>
<dbReference type="GO" id="GO:0005829">
    <property type="term" value="C:cytosol"/>
    <property type="evidence" value="ECO:0007669"/>
    <property type="project" value="TreeGrafter"/>
</dbReference>
<dbReference type="InterPro" id="IPR046357">
    <property type="entry name" value="PPIase_dom_sf"/>
</dbReference>
<dbReference type="Proteomes" id="UP000675881">
    <property type="component" value="Chromosome 14"/>
</dbReference>
<keyword evidence="3" id="KW-0697">Rotamase</keyword>